<reference evidence="4" key="1">
    <citation type="submission" date="2017-01" db="EMBL/GenBank/DDBJ databases">
        <title>Genome sequence of Rouxiella sp. ERMR1:05.</title>
        <authorList>
            <person name="Kumar R."/>
            <person name="Singh D."/>
            <person name="Kumar S."/>
        </authorList>
    </citation>
    <scope>NUCLEOTIDE SEQUENCE [LARGE SCALE GENOMIC DNA]</scope>
    <source>
        <strain evidence="4">ERMR1:05</strain>
        <plasmid evidence="4">unnamed3</plasmid>
    </source>
</reference>
<dbReference type="AlphaFoldDB" id="A0A2L1UZG8"/>
<reference evidence="3" key="3">
    <citation type="journal article" date="2022" name="Extremophiles">
        <title>Rahnella sikkimica sp. nov., a novel cold-tolerant bacterium isolated from the glacier of Sikkim Himalaya with plant growth-promoting properties.</title>
        <authorList>
            <person name="Kumar A."/>
            <person name="Le Fleche-Mateos A."/>
            <person name="Kumar R."/>
            <person name="Lomprez F."/>
            <person name="Fichenick F."/>
            <person name="Singh D."/>
            <person name="Grimont P.A.D."/>
            <person name="Kumar S."/>
        </authorList>
    </citation>
    <scope>NUCLEOTIDE SEQUENCE</scope>
    <source>
        <strain evidence="3">ERMR1:05</strain>
    </source>
</reference>
<feature type="domain" description="AAA" evidence="1">
    <location>
        <begin position="11"/>
        <end position="193"/>
    </location>
</feature>
<dbReference type="RefSeq" id="WP_104925487.1">
    <property type="nucleotide sequence ID" value="NZ_CP019065.1"/>
</dbReference>
<dbReference type="Gene3D" id="3.40.50.300">
    <property type="entry name" value="P-loop containing nucleotide triphosphate hydrolases"/>
    <property type="match status" value="1"/>
</dbReference>
<reference evidence="3" key="2">
    <citation type="submission" date="2017-01" db="EMBL/GenBank/DDBJ databases">
        <authorList>
            <person name="Kumar R."/>
            <person name="Singh D."/>
            <person name="Kumar S."/>
        </authorList>
    </citation>
    <scope>NUCLEOTIDE SEQUENCE</scope>
    <source>
        <strain evidence="3">ERMR1:05</strain>
        <plasmid evidence="3">unnamed3</plasmid>
    </source>
</reference>
<dbReference type="KEGG" id="rox:BV494_25685"/>
<dbReference type="Pfam" id="PF13614">
    <property type="entry name" value="AAA_31"/>
    <property type="match status" value="1"/>
</dbReference>
<dbReference type="OrthoDB" id="9815116at2"/>
<dbReference type="Proteomes" id="UP000239197">
    <property type="component" value="Plasmid unnamed3"/>
</dbReference>
<dbReference type="KEGG" id="rox:BV494_25150"/>
<dbReference type="PANTHER" id="PTHR13696:SF52">
    <property type="entry name" value="PARA FAMILY PROTEIN CT_582"/>
    <property type="match status" value="1"/>
</dbReference>
<evidence type="ECO:0000313" key="2">
    <source>
        <dbReference type="EMBL" id="AVF38170.1"/>
    </source>
</evidence>
<accession>A0A2L1UZG8</accession>
<keyword evidence="4" id="KW-1185">Reference proteome</keyword>
<name>A0A2L1UZG8_9GAMM</name>
<gene>
    <name evidence="2" type="ORF">BV494_25150</name>
    <name evidence="3" type="ORF">BV494_25685</name>
</gene>
<dbReference type="InterPro" id="IPR027417">
    <property type="entry name" value="P-loop_NTPase"/>
</dbReference>
<proteinExistence type="predicted"/>
<dbReference type="PANTHER" id="PTHR13696">
    <property type="entry name" value="P-LOOP CONTAINING NUCLEOSIDE TRIPHOSPHATE HYDROLASE"/>
    <property type="match status" value="1"/>
</dbReference>
<evidence type="ECO:0000313" key="4">
    <source>
        <dbReference type="Proteomes" id="UP000239197"/>
    </source>
</evidence>
<dbReference type="EMBL" id="CP019065">
    <property type="protein sequence ID" value="AVF38170.1"/>
    <property type="molecule type" value="Genomic_DNA"/>
</dbReference>
<keyword evidence="3" id="KW-0614">Plasmid</keyword>
<evidence type="ECO:0000259" key="1">
    <source>
        <dbReference type="Pfam" id="PF13614"/>
    </source>
</evidence>
<dbReference type="SUPFAM" id="SSF52540">
    <property type="entry name" value="P-loop containing nucleoside triphosphate hydrolases"/>
    <property type="match status" value="1"/>
</dbReference>
<dbReference type="InterPro" id="IPR050678">
    <property type="entry name" value="DNA_Partitioning_ATPase"/>
</dbReference>
<geneLocation type="plasmid" evidence="3 4">
    <name>unnamed3</name>
</geneLocation>
<dbReference type="EMBL" id="CP019065">
    <property type="protein sequence ID" value="AVF38271.1"/>
    <property type="molecule type" value="Genomic_DNA"/>
</dbReference>
<protein>
    <submittedName>
        <fullName evidence="3">Chromosome partitioning protein ParA</fullName>
    </submittedName>
</protein>
<dbReference type="InterPro" id="IPR025669">
    <property type="entry name" value="AAA_dom"/>
</dbReference>
<dbReference type="CDD" id="cd02042">
    <property type="entry name" value="ParAB_family"/>
    <property type="match status" value="1"/>
</dbReference>
<sequence>MSINQASALGKVIVVGNQKGGVVKSQSSNEISYNLQQSGFKTLCIDMDWTAGFTERTFPEGMPLEIEREPFKHEFTPGGAHTHQLFFINTDVQPIVLADGRHFIGTTYELNEINYRPTDCIFDFKDRVEALREKYDFIVIDSNPSYSNVMIASHLVADYLIIPTLLEKSSRNGVAKQLAYMQKIKKNYNPRLSFLGVYVTQAVVSNYKKELLEGRFTAVDTENLRMLFEILQNSGYDDSKVLAYISYVATTAKEAIELGLTFKEYSPNSLPAKQYDELTHKLVKLIQEADRG</sequence>
<organism evidence="3 4">
    <name type="scientific">Rahnella sikkimica</name>
    <dbReference type="NCBI Taxonomy" id="1805933"/>
    <lineage>
        <taxon>Bacteria</taxon>
        <taxon>Pseudomonadati</taxon>
        <taxon>Pseudomonadota</taxon>
        <taxon>Gammaproteobacteria</taxon>
        <taxon>Enterobacterales</taxon>
        <taxon>Yersiniaceae</taxon>
        <taxon>Rahnella</taxon>
    </lineage>
</organism>
<evidence type="ECO:0000313" key="3">
    <source>
        <dbReference type="EMBL" id="AVF38271.1"/>
    </source>
</evidence>